<reference evidence="3 4" key="1">
    <citation type="submission" date="2014-02" db="EMBL/GenBank/DDBJ databases">
        <title>Transposable element dynamics among asymbiotic and ectomycorrhizal Amanita fungi.</title>
        <authorList>
            <consortium name="DOE Joint Genome Institute"/>
            <person name="Hess J."/>
            <person name="Skrede I."/>
            <person name="Wolfe B."/>
            <person name="LaButti K."/>
            <person name="Ohm R.A."/>
            <person name="Grigoriev I.V."/>
            <person name="Pringle A."/>
        </authorList>
    </citation>
    <scope>NUCLEOTIDE SEQUENCE [LARGE SCALE GENOMIC DNA]</scope>
    <source>
        <strain evidence="3 4">SKay4041</strain>
    </source>
</reference>
<keyword evidence="4" id="KW-1185">Reference proteome</keyword>
<feature type="region of interest" description="Disordered" evidence="2">
    <location>
        <begin position="153"/>
        <end position="181"/>
    </location>
</feature>
<dbReference type="Proteomes" id="UP000242287">
    <property type="component" value="Unassembled WGS sequence"/>
</dbReference>
<evidence type="ECO:0000256" key="2">
    <source>
        <dbReference type="SAM" id="MobiDB-lite"/>
    </source>
</evidence>
<organism evidence="3 4">
    <name type="scientific">Amanita thiersii Skay4041</name>
    <dbReference type="NCBI Taxonomy" id="703135"/>
    <lineage>
        <taxon>Eukaryota</taxon>
        <taxon>Fungi</taxon>
        <taxon>Dikarya</taxon>
        <taxon>Basidiomycota</taxon>
        <taxon>Agaricomycotina</taxon>
        <taxon>Agaricomycetes</taxon>
        <taxon>Agaricomycetidae</taxon>
        <taxon>Agaricales</taxon>
        <taxon>Pluteineae</taxon>
        <taxon>Amanitaceae</taxon>
        <taxon>Amanita</taxon>
    </lineage>
</organism>
<accession>A0A2A9NRC6</accession>
<evidence type="ECO:0000313" key="4">
    <source>
        <dbReference type="Proteomes" id="UP000242287"/>
    </source>
</evidence>
<evidence type="ECO:0000256" key="1">
    <source>
        <dbReference type="SAM" id="Coils"/>
    </source>
</evidence>
<keyword evidence="1" id="KW-0175">Coiled coil</keyword>
<sequence>MLSYKHRRQGLAAYWTALIHRQLLDVSDSLQHIEGSVAPPDPRFTRSHESSNLMELKLASSNDLETYIGNPLIGFHHVGVMHEDDFIFPLLETTSANEDSRKLELDLSMGQLNALRSGSNTRIETSRDSLDATDCKTAVTLTRVEKLVDPSENICLKSSPPPPSSSPIGSLNRHQAHSSPGKTSAIVGLMVNNDITLFITETKNYNVIDIGGQQTLEPEETQTLGKRKRSKVHHVLLAVTIQNHMFEQSFSERVFSDDRSVVLGMNDTVPKHKRLTIKLQEIQHQKLKLPFRSPLRKQPLNSSIGGQQNEKKAHSLIIETHHKQHNQTVNIKDGTEQKQRYGTTKATGQFKSPLASNTIREQQKSVRLTPEIQGLERRLQNIRRALKLKKENQEHELERMIQKWTEAGREVAWDLWLIVKEGVIDDETMPEDVFEQQEQKWRGMRNHPSALKDTKDFEHDIRINEWEISEERSVQKTLGSMLRQLGIDPETLGWNDKEEVFV</sequence>
<name>A0A2A9NRC6_9AGAR</name>
<dbReference type="EMBL" id="KZ301978">
    <property type="protein sequence ID" value="PFH52668.1"/>
    <property type="molecule type" value="Genomic_DNA"/>
</dbReference>
<dbReference type="OrthoDB" id="27934at2759"/>
<dbReference type="AlphaFoldDB" id="A0A2A9NRC6"/>
<feature type="coiled-coil region" evidence="1">
    <location>
        <begin position="372"/>
        <end position="403"/>
    </location>
</feature>
<dbReference type="STRING" id="703135.A0A2A9NRC6"/>
<evidence type="ECO:0000313" key="3">
    <source>
        <dbReference type="EMBL" id="PFH52668.1"/>
    </source>
</evidence>
<gene>
    <name evidence="3" type="ORF">AMATHDRAFT_84458</name>
</gene>
<dbReference type="Gene3D" id="6.10.140.1020">
    <property type="match status" value="1"/>
</dbReference>
<protein>
    <submittedName>
        <fullName evidence="3">Uncharacterized protein</fullName>
    </submittedName>
</protein>
<proteinExistence type="predicted"/>
<feature type="compositionally biased region" description="Polar residues" evidence="2">
    <location>
        <begin position="168"/>
        <end position="181"/>
    </location>
</feature>